<gene>
    <name evidence="8" type="primary">rpoE_9</name>
    <name evidence="8" type="ORF">Apa02nite_036870</name>
</gene>
<dbReference type="InterPro" id="IPR013249">
    <property type="entry name" value="RNA_pol_sigma70_r4_t2"/>
</dbReference>
<feature type="domain" description="RNA polymerase sigma-70 region 2" evidence="5">
    <location>
        <begin position="19"/>
        <end position="83"/>
    </location>
</feature>
<feature type="domain" description="RNA polymerase sigma factor 70 region 4 type 2" evidence="6">
    <location>
        <begin position="117"/>
        <end position="168"/>
    </location>
</feature>
<evidence type="ECO:0000256" key="2">
    <source>
        <dbReference type="ARBA" id="ARBA00023015"/>
    </source>
</evidence>
<comment type="similarity">
    <text evidence="1">Belongs to the sigma-70 factor family. ECF subfamily.</text>
</comment>
<dbReference type="Gene3D" id="1.10.1740.10">
    <property type="match status" value="1"/>
</dbReference>
<feature type="domain" description="DUF6596" evidence="7">
    <location>
        <begin position="186"/>
        <end position="287"/>
    </location>
</feature>
<evidence type="ECO:0000256" key="4">
    <source>
        <dbReference type="ARBA" id="ARBA00023163"/>
    </source>
</evidence>
<dbReference type="Pfam" id="PF20239">
    <property type="entry name" value="DUF6596"/>
    <property type="match status" value="1"/>
</dbReference>
<comment type="caution">
    <text evidence="8">The sequence shown here is derived from an EMBL/GenBank/DDBJ whole genome shotgun (WGS) entry which is preliminary data.</text>
</comment>
<evidence type="ECO:0000259" key="5">
    <source>
        <dbReference type="Pfam" id="PF04542"/>
    </source>
</evidence>
<dbReference type="EMBL" id="BOMS01000049">
    <property type="protein sequence ID" value="GIE67579.1"/>
    <property type="molecule type" value="Genomic_DNA"/>
</dbReference>
<dbReference type="Gene3D" id="1.10.10.10">
    <property type="entry name" value="Winged helix-like DNA-binding domain superfamily/Winged helix DNA-binding domain"/>
    <property type="match status" value="1"/>
</dbReference>
<dbReference type="InterPro" id="IPR013325">
    <property type="entry name" value="RNA_pol_sigma_r2"/>
</dbReference>
<dbReference type="InterPro" id="IPR046531">
    <property type="entry name" value="DUF6596"/>
</dbReference>
<dbReference type="SUPFAM" id="SSF88946">
    <property type="entry name" value="Sigma2 domain of RNA polymerase sigma factors"/>
    <property type="match status" value="1"/>
</dbReference>
<name>A0ABQ4BA32_9ACTN</name>
<dbReference type="InterPro" id="IPR014284">
    <property type="entry name" value="RNA_pol_sigma-70_dom"/>
</dbReference>
<evidence type="ECO:0000259" key="6">
    <source>
        <dbReference type="Pfam" id="PF08281"/>
    </source>
</evidence>
<evidence type="ECO:0000256" key="3">
    <source>
        <dbReference type="ARBA" id="ARBA00023082"/>
    </source>
</evidence>
<sequence>MVATVGPEETAAVVAATFREDYGRIVAALIRLTGDWDLAEECAQEAFAEALRNWPSHGVPDRPGAWLTTVARNRALDRLRRATTEKAKLQLVAARPEPAADEEPDPDEIPDDRLRLMFTCCHPALAIEARVALTLRTLAGLSTAEIARAFLVPEATMAKRLVRAKQKIAAARIPYRVPPPHLLPERVSGVLAVLYLLFNEGYAATGGADLARHELCAEAIRLTRALVALLPDGETEPAGLLALMLLQHARRRSRSDAAGDVIILADQDRTLWDRPQIDEAIALLERTLRLRRPGPYQVQAAIAACHSEALRAEDTDWPQIAALYGRLATLTPTPVVQLNRAVAVAMADGPEAGLRLVDELAASGRLGDYHLLPALRADLLRRLDRRPDAAAAYRRALALAGNDAERRYLSRRLAEMDPDAERSSEDE</sequence>
<dbReference type="InterPro" id="IPR036388">
    <property type="entry name" value="WH-like_DNA-bd_sf"/>
</dbReference>
<protein>
    <submittedName>
        <fullName evidence="8">RNA polymerase subunit sigma-24</fullName>
    </submittedName>
</protein>
<dbReference type="NCBIfam" id="TIGR02937">
    <property type="entry name" value="sigma70-ECF"/>
    <property type="match status" value="1"/>
</dbReference>
<dbReference type="Proteomes" id="UP000624709">
    <property type="component" value="Unassembled WGS sequence"/>
</dbReference>
<keyword evidence="9" id="KW-1185">Reference proteome</keyword>
<dbReference type="Pfam" id="PF04542">
    <property type="entry name" value="Sigma70_r2"/>
    <property type="match status" value="1"/>
</dbReference>
<dbReference type="Pfam" id="PF08281">
    <property type="entry name" value="Sigma70_r4_2"/>
    <property type="match status" value="1"/>
</dbReference>
<dbReference type="SUPFAM" id="SSF88659">
    <property type="entry name" value="Sigma3 and sigma4 domains of RNA polymerase sigma factors"/>
    <property type="match status" value="1"/>
</dbReference>
<evidence type="ECO:0000313" key="8">
    <source>
        <dbReference type="EMBL" id="GIE67579.1"/>
    </source>
</evidence>
<keyword evidence="3" id="KW-0731">Sigma factor</keyword>
<dbReference type="PANTHER" id="PTHR47756:SF2">
    <property type="entry name" value="BLL6612 PROTEIN"/>
    <property type="match status" value="1"/>
</dbReference>
<reference evidence="8 9" key="1">
    <citation type="submission" date="2021-01" db="EMBL/GenBank/DDBJ databases">
        <title>Whole genome shotgun sequence of Actinoplanes palleronii NBRC 14916.</title>
        <authorList>
            <person name="Komaki H."/>
            <person name="Tamura T."/>
        </authorList>
    </citation>
    <scope>NUCLEOTIDE SEQUENCE [LARGE SCALE GENOMIC DNA]</scope>
    <source>
        <strain evidence="8 9">NBRC 14916</strain>
    </source>
</reference>
<keyword evidence="4" id="KW-0804">Transcription</keyword>
<accession>A0ABQ4BA32</accession>
<evidence type="ECO:0000256" key="1">
    <source>
        <dbReference type="ARBA" id="ARBA00010641"/>
    </source>
</evidence>
<dbReference type="InterPro" id="IPR007627">
    <property type="entry name" value="RNA_pol_sigma70_r2"/>
</dbReference>
<organism evidence="8 9">
    <name type="scientific">Actinoplanes palleronii</name>
    <dbReference type="NCBI Taxonomy" id="113570"/>
    <lineage>
        <taxon>Bacteria</taxon>
        <taxon>Bacillati</taxon>
        <taxon>Actinomycetota</taxon>
        <taxon>Actinomycetes</taxon>
        <taxon>Micromonosporales</taxon>
        <taxon>Micromonosporaceae</taxon>
        <taxon>Actinoplanes</taxon>
    </lineage>
</organism>
<keyword evidence="2" id="KW-0805">Transcription regulation</keyword>
<dbReference type="PANTHER" id="PTHR47756">
    <property type="entry name" value="BLL6612 PROTEIN-RELATED"/>
    <property type="match status" value="1"/>
</dbReference>
<evidence type="ECO:0000313" key="9">
    <source>
        <dbReference type="Proteomes" id="UP000624709"/>
    </source>
</evidence>
<dbReference type="InterPro" id="IPR013324">
    <property type="entry name" value="RNA_pol_sigma_r3/r4-like"/>
</dbReference>
<proteinExistence type="inferred from homology"/>
<dbReference type="RefSeq" id="WP_344573686.1">
    <property type="nucleotide sequence ID" value="NZ_BAAATY010000011.1"/>
</dbReference>
<evidence type="ECO:0000259" key="7">
    <source>
        <dbReference type="Pfam" id="PF20239"/>
    </source>
</evidence>